<keyword evidence="4" id="KW-0804">Transcription</keyword>
<dbReference type="Pfam" id="PF00010">
    <property type="entry name" value="HLH"/>
    <property type="match status" value="1"/>
</dbReference>
<evidence type="ECO:0000313" key="8">
    <source>
        <dbReference type="EMBL" id="RDX68398.1"/>
    </source>
</evidence>
<dbReference type="PANTHER" id="PTHR45855">
    <property type="entry name" value="TRANSCRIPTION FACTOR PIF1-RELATED"/>
    <property type="match status" value="1"/>
</dbReference>
<evidence type="ECO:0000256" key="1">
    <source>
        <dbReference type="ARBA" id="ARBA00004123"/>
    </source>
</evidence>
<comment type="caution">
    <text evidence="8">The sequence shown here is derived from an EMBL/GenBank/DDBJ whole genome shotgun (WGS) entry which is preliminary data.</text>
</comment>
<dbReference type="STRING" id="157652.A0A371EQQ7"/>
<dbReference type="SUPFAM" id="SSF47459">
    <property type="entry name" value="HLH, helix-loop-helix DNA-binding domain"/>
    <property type="match status" value="1"/>
</dbReference>
<dbReference type="Proteomes" id="UP000257109">
    <property type="component" value="Unassembled WGS sequence"/>
</dbReference>
<feature type="region of interest" description="Disordered" evidence="6">
    <location>
        <begin position="1"/>
        <end position="27"/>
    </location>
</feature>
<evidence type="ECO:0000259" key="7">
    <source>
        <dbReference type="PROSITE" id="PS50888"/>
    </source>
</evidence>
<dbReference type="OrthoDB" id="690068at2759"/>
<feature type="compositionally biased region" description="Basic and acidic residues" evidence="6">
    <location>
        <begin position="167"/>
        <end position="198"/>
    </location>
</feature>
<dbReference type="SMART" id="SM00353">
    <property type="entry name" value="HLH"/>
    <property type="match status" value="1"/>
</dbReference>
<dbReference type="PROSITE" id="PS50888">
    <property type="entry name" value="BHLH"/>
    <property type="match status" value="1"/>
</dbReference>
<evidence type="ECO:0000313" key="9">
    <source>
        <dbReference type="Proteomes" id="UP000257109"/>
    </source>
</evidence>
<keyword evidence="9" id="KW-1185">Reference proteome</keyword>
<dbReference type="GO" id="GO:0005634">
    <property type="term" value="C:nucleus"/>
    <property type="evidence" value="ECO:0007669"/>
    <property type="project" value="UniProtKB-SubCell"/>
</dbReference>
<evidence type="ECO:0000256" key="4">
    <source>
        <dbReference type="ARBA" id="ARBA00023163"/>
    </source>
</evidence>
<name>A0A371EQQ7_MUCPR</name>
<dbReference type="Gene3D" id="4.10.280.10">
    <property type="entry name" value="Helix-loop-helix DNA-binding domain"/>
    <property type="match status" value="1"/>
</dbReference>
<keyword evidence="3" id="KW-0238">DNA-binding</keyword>
<keyword evidence="5" id="KW-0539">Nucleus</keyword>
<gene>
    <name evidence="8" type="primary">UNE10</name>
    <name evidence="8" type="ORF">CR513_52622</name>
</gene>
<evidence type="ECO:0000256" key="6">
    <source>
        <dbReference type="SAM" id="MobiDB-lite"/>
    </source>
</evidence>
<dbReference type="InterPro" id="IPR011598">
    <property type="entry name" value="bHLH_dom"/>
</dbReference>
<dbReference type="GO" id="GO:0003677">
    <property type="term" value="F:DNA binding"/>
    <property type="evidence" value="ECO:0007669"/>
    <property type="project" value="UniProtKB-KW"/>
</dbReference>
<protein>
    <submittedName>
        <fullName evidence="8">Transcription factor UNE10</fullName>
    </submittedName>
</protein>
<feature type="domain" description="BHLH" evidence="7">
    <location>
        <begin position="201"/>
        <end position="250"/>
    </location>
</feature>
<comment type="subcellular location">
    <subcellularLocation>
        <location evidence="1">Nucleus</location>
    </subcellularLocation>
</comment>
<dbReference type="EMBL" id="QJKJ01012561">
    <property type="protein sequence ID" value="RDX68398.1"/>
    <property type="molecule type" value="Genomic_DNA"/>
</dbReference>
<dbReference type="CDD" id="cd11445">
    <property type="entry name" value="bHLH_AtPIF_like"/>
    <property type="match status" value="1"/>
</dbReference>
<dbReference type="InterPro" id="IPR031066">
    <property type="entry name" value="bHLH_ALC-like_plant"/>
</dbReference>
<organism evidence="8 9">
    <name type="scientific">Mucuna pruriens</name>
    <name type="common">Velvet bean</name>
    <name type="synonym">Dolichos pruriens</name>
    <dbReference type="NCBI Taxonomy" id="157652"/>
    <lineage>
        <taxon>Eukaryota</taxon>
        <taxon>Viridiplantae</taxon>
        <taxon>Streptophyta</taxon>
        <taxon>Embryophyta</taxon>
        <taxon>Tracheophyta</taxon>
        <taxon>Spermatophyta</taxon>
        <taxon>Magnoliopsida</taxon>
        <taxon>eudicotyledons</taxon>
        <taxon>Gunneridae</taxon>
        <taxon>Pentapetalae</taxon>
        <taxon>rosids</taxon>
        <taxon>fabids</taxon>
        <taxon>Fabales</taxon>
        <taxon>Fabaceae</taxon>
        <taxon>Papilionoideae</taxon>
        <taxon>50 kb inversion clade</taxon>
        <taxon>NPAAA clade</taxon>
        <taxon>indigoferoid/millettioid clade</taxon>
        <taxon>Phaseoleae</taxon>
        <taxon>Mucuna</taxon>
    </lineage>
</organism>
<feature type="region of interest" description="Disordered" evidence="6">
    <location>
        <begin position="49"/>
        <end position="69"/>
    </location>
</feature>
<evidence type="ECO:0000256" key="2">
    <source>
        <dbReference type="ARBA" id="ARBA00023015"/>
    </source>
</evidence>
<evidence type="ECO:0000256" key="3">
    <source>
        <dbReference type="ARBA" id="ARBA00023125"/>
    </source>
</evidence>
<dbReference type="InterPro" id="IPR036638">
    <property type="entry name" value="HLH_DNA-bd_sf"/>
</dbReference>
<proteinExistence type="predicted"/>
<feature type="non-terminal residue" evidence="8">
    <location>
        <position position="1"/>
    </location>
</feature>
<reference evidence="8" key="1">
    <citation type="submission" date="2018-05" db="EMBL/GenBank/DDBJ databases">
        <title>Draft genome of Mucuna pruriens seed.</title>
        <authorList>
            <person name="Nnadi N.E."/>
            <person name="Vos R."/>
            <person name="Hasami M.H."/>
            <person name="Devisetty U.K."/>
            <person name="Aguiy J.C."/>
        </authorList>
    </citation>
    <scope>NUCLEOTIDE SEQUENCE [LARGE SCALE GENOMIC DNA]</scope>
    <source>
        <strain evidence="8">JCA_2017</strain>
    </source>
</reference>
<feature type="compositionally biased region" description="Polar residues" evidence="6">
    <location>
        <begin position="51"/>
        <end position="65"/>
    </location>
</feature>
<accession>A0A371EQQ7</accession>
<dbReference type="PANTHER" id="PTHR45855:SF23">
    <property type="entry name" value="TRANSCRIPTION FACTOR MEE8-RELATED"/>
    <property type="match status" value="1"/>
</dbReference>
<evidence type="ECO:0000256" key="5">
    <source>
        <dbReference type="ARBA" id="ARBA00023242"/>
    </source>
</evidence>
<feature type="compositionally biased region" description="Polar residues" evidence="6">
    <location>
        <begin position="143"/>
        <end position="166"/>
    </location>
</feature>
<keyword evidence="2" id="KW-0805">Transcription regulation</keyword>
<dbReference type="AlphaFoldDB" id="A0A371EQQ7"/>
<dbReference type="GO" id="GO:0046983">
    <property type="term" value="F:protein dimerization activity"/>
    <property type="evidence" value="ECO:0007669"/>
    <property type="project" value="InterPro"/>
</dbReference>
<sequence length="359" mass="39366">MSQRVPSCDVDHNNKNNNSTKTPLLPIPNPMAIEVPMLGCQVGELPYKKGQPSTHEGTAGSSNLATWDKPRASGTLESVVNQRVGVTMDALVPSLKHGVFKVQESGGTLGACMPGCSARVPRASITHDFSVSGSDSCRDLSVPFNSASLPSPENTTTSGKQCTRTTANDDRDSISHRSEARNEDYKTTRVDRSSESNKRIKASAVHNQSERRRRDKINERMKALQKLVPNSSKTDKASMLDEVIQYMKNLQAQLVMMNWMKMYSSMMLPITMQQQLKMSMMMTQMCIAMGMNKDMVMNMNIPTIPPVLHPTVPTPFMPVASCGDGLQGAPAKSVTMDAYSKMAALYQQLYHPPASTSKS</sequence>
<feature type="region of interest" description="Disordered" evidence="6">
    <location>
        <begin position="143"/>
        <end position="216"/>
    </location>
</feature>
<dbReference type="InterPro" id="IPR047265">
    <property type="entry name" value="PIF1-like_bHLH"/>
</dbReference>